<dbReference type="InterPro" id="IPR058055">
    <property type="entry name" value="PA-PLA1"/>
</dbReference>
<feature type="region of interest" description="Disordered" evidence="2">
    <location>
        <begin position="1"/>
        <end position="24"/>
    </location>
</feature>
<name>A0A834BI79_9CHIR</name>
<feature type="domain" description="DDHD" evidence="3">
    <location>
        <begin position="611"/>
        <end position="858"/>
    </location>
</feature>
<feature type="compositionally biased region" description="Basic and acidic residues" evidence="2">
    <location>
        <begin position="202"/>
        <end position="212"/>
    </location>
</feature>
<evidence type="ECO:0000313" key="5">
    <source>
        <dbReference type="Proteomes" id="UP000664940"/>
    </source>
</evidence>
<dbReference type="GO" id="GO:0005737">
    <property type="term" value="C:cytoplasm"/>
    <property type="evidence" value="ECO:0007669"/>
    <property type="project" value="TreeGrafter"/>
</dbReference>
<dbReference type="PANTHER" id="PTHR23509:SF32">
    <property type="entry name" value="PHOSPHOLIPASE DDHD1"/>
    <property type="match status" value="1"/>
</dbReference>
<feature type="compositionally biased region" description="Basic and acidic residues" evidence="2">
    <location>
        <begin position="776"/>
        <end position="787"/>
    </location>
</feature>
<dbReference type="GO" id="GO:0004620">
    <property type="term" value="F:phospholipase activity"/>
    <property type="evidence" value="ECO:0007669"/>
    <property type="project" value="TreeGrafter"/>
</dbReference>
<proteinExistence type="inferred from homology"/>
<feature type="region of interest" description="Disordered" evidence="2">
    <location>
        <begin position="100"/>
        <end position="151"/>
    </location>
</feature>
<feature type="region of interest" description="Disordered" evidence="2">
    <location>
        <begin position="767"/>
        <end position="801"/>
    </location>
</feature>
<evidence type="ECO:0000313" key="4">
    <source>
        <dbReference type="EMBL" id="KAF6129643.1"/>
    </source>
</evidence>
<feature type="compositionally biased region" description="Polar residues" evidence="2">
    <location>
        <begin position="790"/>
        <end position="801"/>
    </location>
</feature>
<feature type="compositionally biased region" description="Polar residues" evidence="2">
    <location>
        <begin position="708"/>
        <end position="725"/>
    </location>
</feature>
<feature type="compositionally biased region" description="Gly residues" evidence="2">
    <location>
        <begin position="127"/>
        <end position="137"/>
    </location>
</feature>
<comment type="similarity">
    <text evidence="1">Belongs to the PA-PLA1 family.</text>
</comment>
<evidence type="ECO:0000256" key="1">
    <source>
        <dbReference type="ARBA" id="ARBA00038464"/>
    </source>
</evidence>
<dbReference type="AlphaFoldDB" id="A0A834BI79"/>
<dbReference type="InterPro" id="IPR004177">
    <property type="entry name" value="DDHD_dom"/>
</dbReference>
<protein>
    <submittedName>
        <fullName evidence="4">DDHD domain containing 1</fullName>
    </submittedName>
</protein>
<dbReference type="SMART" id="SM01127">
    <property type="entry name" value="DDHD"/>
    <property type="match status" value="1"/>
</dbReference>
<feature type="region of interest" description="Disordered" evidence="2">
    <location>
        <begin position="198"/>
        <end position="227"/>
    </location>
</feature>
<dbReference type="EMBL" id="JABVXQ010000001">
    <property type="protein sequence ID" value="KAF6129643.1"/>
    <property type="molecule type" value="Genomic_DNA"/>
</dbReference>
<dbReference type="GO" id="GO:0046872">
    <property type="term" value="F:metal ion binding"/>
    <property type="evidence" value="ECO:0007669"/>
    <property type="project" value="InterPro"/>
</dbReference>
<sequence>MNHSGLGSPRSLEHNGRGSGGAAWELGSEADPAFRGSVCCFDHLPSGDPGDGEVPLALLRGEPGLHLAPGAEDSNHHLALDPCLSDENYDFSSAESGSSLRYYSEGESGGRGSSLSLQQSPLVPSNSGGGGAAGGGPGERKRPRPGGAAARHRYEVVTELGPEEVRWFYKEDKKTWKPFIGYDSLRIELAFRTLLKATGGRPQDEDPDRDHVCGPSSSTGLASSFAEDDREDRVCGFCPRSARHEPEMEQLVNIERVCVRGGLYEVDVTQGECYPVYWNQSDKIPVMRGQWFIDGTWQPLEEEESNLIEQEHLNCFRGQQMQESFDIEMSKSIEGKDAIRSLKLSRNHVDWHSVNEVYLYSDATTSKIARTVTQKLGFSKASSSGTRLHRGYVEEATLEDKPSQTTHIVFVVHGIGQKMDQGRIIKNTAMMREAARKIEEKHFSNHATHVEFLPVEWRSKLTLDGDTVDSITPDKVRGLRDMLNSSAMDIMYYTSPLYRDELVKGLQQELNRLYSLFCSRNPDFEEKGGKVSIVSHSLGCVITYDIMTGWNPVRLYEQLLQKEEELPDERWMSYEERHLLDELYVTKQRLREIEERLHGLKASSMTQTPALKFKVENFFCMGSPLAVFLALRGIRPGNTGSQDHILPREICNRLLNIFHPTDPVAYRLEPLILKHYSNISPVQIHWYNTSNPVPYEHMKPSFLHPTKEPTSVSENEGISTIPSPVTSPVLSRRHYGESITNIGKASILGAASIGKGLGGMLFSRFGRSSTSQSSETSKDSVEDEKKPVASPSTTTVATQTLPHSSSGFLDSALELDHRIDFELREGLVESRYWSAVTSHTAYWSSLDVALFLLTFMYKHEHDNNADPNLDPI</sequence>
<dbReference type="PROSITE" id="PS51043">
    <property type="entry name" value="DDHD"/>
    <property type="match status" value="1"/>
</dbReference>
<gene>
    <name evidence="4" type="ORF">HJG60_003684</name>
</gene>
<comment type="caution">
    <text evidence="4">The sequence shown here is derived from an EMBL/GenBank/DDBJ whole genome shotgun (WGS) entry which is preliminary data.</text>
</comment>
<dbReference type="PANTHER" id="PTHR23509">
    <property type="entry name" value="PA-PL1 PHOSPHOLIPASE FAMILY"/>
    <property type="match status" value="1"/>
</dbReference>
<dbReference type="Pfam" id="PF02862">
    <property type="entry name" value="DDHD"/>
    <property type="match status" value="1"/>
</dbReference>
<reference evidence="4 5" key="1">
    <citation type="journal article" date="2020" name="Nature">
        <title>Six reference-quality genomes reveal evolution of bat adaptations.</title>
        <authorList>
            <person name="Jebb D."/>
            <person name="Huang Z."/>
            <person name="Pippel M."/>
            <person name="Hughes G.M."/>
            <person name="Lavrichenko K."/>
            <person name="Devanna P."/>
            <person name="Winkler S."/>
            <person name="Jermiin L.S."/>
            <person name="Skirmuntt E.C."/>
            <person name="Katzourakis A."/>
            <person name="Burkitt-Gray L."/>
            <person name="Ray D.A."/>
            <person name="Sullivan K.A.M."/>
            <person name="Roscito J.G."/>
            <person name="Kirilenko B.M."/>
            <person name="Davalos L.M."/>
            <person name="Corthals A.P."/>
            <person name="Power M.L."/>
            <person name="Jones G."/>
            <person name="Ransome R.D."/>
            <person name="Dechmann D.K.N."/>
            <person name="Locatelli A.G."/>
            <person name="Puechmaille S.J."/>
            <person name="Fedrigo O."/>
            <person name="Jarvis E.D."/>
            <person name="Hiller M."/>
            <person name="Vernes S.C."/>
            <person name="Myers E.W."/>
            <person name="Teeling E.C."/>
        </authorList>
    </citation>
    <scope>NUCLEOTIDE SEQUENCE [LARGE SCALE GENOMIC DNA]</scope>
    <source>
        <strain evidence="4">Bat1K_MPI-CBG_1</strain>
    </source>
</reference>
<evidence type="ECO:0000256" key="2">
    <source>
        <dbReference type="SAM" id="MobiDB-lite"/>
    </source>
</evidence>
<feature type="region of interest" description="Disordered" evidence="2">
    <location>
        <begin position="706"/>
        <end position="725"/>
    </location>
</feature>
<accession>A0A834BI79</accession>
<evidence type="ECO:0000259" key="3">
    <source>
        <dbReference type="PROSITE" id="PS51043"/>
    </source>
</evidence>
<dbReference type="Proteomes" id="UP000664940">
    <property type="component" value="Unassembled WGS sequence"/>
</dbReference>
<organism evidence="4 5">
    <name type="scientific">Phyllostomus discolor</name>
    <name type="common">pale spear-nosed bat</name>
    <dbReference type="NCBI Taxonomy" id="89673"/>
    <lineage>
        <taxon>Eukaryota</taxon>
        <taxon>Metazoa</taxon>
        <taxon>Chordata</taxon>
        <taxon>Craniata</taxon>
        <taxon>Vertebrata</taxon>
        <taxon>Euteleostomi</taxon>
        <taxon>Mammalia</taxon>
        <taxon>Eutheria</taxon>
        <taxon>Laurasiatheria</taxon>
        <taxon>Chiroptera</taxon>
        <taxon>Yangochiroptera</taxon>
        <taxon>Phyllostomidae</taxon>
        <taxon>Phyllostominae</taxon>
        <taxon>Phyllostomus</taxon>
    </lineage>
</organism>